<evidence type="ECO:0000256" key="3">
    <source>
        <dbReference type="SAM" id="MobiDB-lite"/>
    </source>
</evidence>
<reference evidence="5" key="2">
    <citation type="submission" date="2022-01" db="EMBL/GenBank/DDBJ databases">
        <authorList>
            <person name="Yamashiro T."/>
            <person name="Shiraishi A."/>
            <person name="Satake H."/>
            <person name="Nakayama K."/>
        </authorList>
    </citation>
    <scope>NUCLEOTIDE SEQUENCE</scope>
</reference>
<dbReference type="InterPro" id="IPR001584">
    <property type="entry name" value="Integrase_cat-core"/>
</dbReference>
<sequence length="1592" mass="181222">MSTRDKSRLGYGNQIHKGVLSYKKQVLESVFASRSSDVEDSPVYDRFVKVEGMHAVPPPMTGNYMPPKYDFGIDDVETLESVPEPVVVEPKVTKATASTNVNGEVELTASIDGQAKTIIEASIRRHLKLEDNGGITSLPNTEIFEQLALMSVSLNELMDLVTQLTNKVGSLENELTNTKKVYGSAITKLVKRVKKLEKQVKTGKARRRTKIVLSEDEAEKISDDTKVLLEEEKTTKLIEELTGLWKIKEVVKKGNKRSAEKRKDKGKSIMIEDESVQKKSKKQLEQERLSHEEAIRLQEQIDEEERKRIARDAEIAKHCKKNMIKLERKKLPRSVAEVRKNMIMYLKNQGGYKMKDFKGMSYDDIRPIFEKVWDQVHSFVPMDSKEEVQRLKRAGQDVEAKPAKRQRTEEVSEKINSSGLTEIKRIDLWVHHASIENGQDIFMLVEKDNPLTKGLDTLMVLYKLRVESTVGWQRAFEKIYNYSKQSKKLKYLEASSAEYMANHKTKLSTARPKLSTDGTKIESMKLEAMVKERRTFKCWFHYHKTNGHQFTMFNRHQELASLEQTTSELASPKKMALGKDISNPLIVDSLVKTIWLSMHHIIAMKHWLFQNKRLLGNPQQKEYKEKGVIDSGCSRHMTGNKCYLTEYEDYDGGFVSFGDGKGRISRKGKIKTRTLDFDNVYFCKELKYNLFSVSQICDKKNNVLFTDTECLVLSSDFKLLDESQVLLRVPRKDNIYSVDLKSVVPTKGLTCLFAKATIDESNLWHMRLGHINFKNMNKLVRGNLIRGLPSKIFKNDHSCVACQKGKQHKASCKARLVNSISKPLHMLHMDLFGPTNVKSLMKKSYCLVFTDDFSRFSWVFSFATKDETSGILKTFITEIENQLDYKVKVIRCDNGTEFKNSVMNQFCETKVVSKVMRVFNNRTRIVEETLNIRFPENVPNVTGNGPDWLFDVDSLTISMNYVPVVAKNQTNGIAGTRDNIVTGPKDSKEDAGVKPTKFDESEALDKDGKDEKDTGSKFERLLQLEKQPNSTNSFNTVGTPVSAAGPSFTNDDPSSPVNAARTSKEHLFEQFSPFKNAITLRDVPNVFSIDDTGIFGNAYDDEDVGAEVDLNNLETTLNVSLIPTTRIDKDHPKDQIIGDFNSAILTRRMTKITNEHAMVCYINKQRRTDHKDYQNYLFACFLSQMEPKKVIQALEDPSWIETMQEELLQFQLQKMNVKSAFLYGTIEEEVYVDDIIFGSIKKSLCDEFEGLMHKRFQMSSVGELTFFLGLQVQQKEDGIFISQDKYVAEILKKFDFATVKTTSTLIETNKALVKDEEAEAVDVHLYRSMIGSLMYLTASRPDIMFVVCTCARFQVTPKISHLHVVKRIFRYLKGQPKLGLWYPRDSPFDLEAFSDSDYAGASLDRKSTTGGCQFLGKRLISWQCKKQTIVANSTTEAEYVAAANCCGQNPVFHSKTKHIEIRHHFIRDSYEKRLIQVIKIHTDHNVADLLTKAFDVSSIRDKFGNKTGSCKAKHIEYMVLNASPLKQAKRGWDTKIPQSGGLPEKVGDKAVHKELGDRMKRVATTASSLEAKQDSGNINRTQSMATLNEPSP</sequence>
<dbReference type="InterPro" id="IPR054722">
    <property type="entry name" value="PolX-like_BBD"/>
</dbReference>
<protein>
    <submittedName>
        <fullName evidence="5">Ribonuclease H-like domain-containing protein</fullName>
    </submittedName>
</protein>
<keyword evidence="6" id="KW-1185">Reference proteome</keyword>
<dbReference type="Proteomes" id="UP001151760">
    <property type="component" value="Unassembled WGS sequence"/>
</dbReference>
<dbReference type="Pfam" id="PF13976">
    <property type="entry name" value="gag_pre-integrs"/>
    <property type="match status" value="1"/>
</dbReference>
<dbReference type="PANTHER" id="PTHR11439:SF495">
    <property type="entry name" value="REVERSE TRANSCRIPTASE, RNA-DEPENDENT DNA POLYMERASE-RELATED"/>
    <property type="match status" value="1"/>
</dbReference>
<evidence type="ECO:0000259" key="4">
    <source>
        <dbReference type="PROSITE" id="PS50994"/>
    </source>
</evidence>
<dbReference type="Gene3D" id="3.30.420.10">
    <property type="entry name" value="Ribonuclease H-like superfamily/Ribonuclease H"/>
    <property type="match status" value="1"/>
</dbReference>
<feature type="compositionally biased region" description="Basic and acidic residues" evidence="3">
    <location>
        <begin position="985"/>
        <end position="1016"/>
    </location>
</feature>
<proteinExistence type="predicted"/>
<feature type="coiled-coil region" evidence="2">
    <location>
        <begin position="154"/>
        <end position="206"/>
    </location>
</feature>
<evidence type="ECO:0000256" key="2">
    <source>
        <dbReference type="SAM" id="Coils"/>
    </source>
</evidence>
<evidence type="ECO:0000313" key="6">
    <source>
        <dbReference type="Proteomes" id="UP001151760"/>
    </source>
</evidence>
<dbReference type="InterPro" id="IPR013103">
    <property type="entry name" value="RVT_2"/>
</dbReference>
<dbReference type="CDD" id="cd09272">
    <property type="entry name" value="RNase_HI_RT_Ty1"/>
    <property type="match status" value="1"/>
</dbReference>
<feature type="compositionally biased region" description="Basic and acidic residues" evidence="3">
    <location>
        <begin position="1545"/>
        <end position="1560"/>
    </location>
</feature>
<feature type="compositionally biased region" description="Basic and acidic residues" evidence="3">
    <location>
        <begin position="255"/>
        <end position="267"/>
    </location>
</feature>
<dbReference type="SUPFAM" id="SSF53098">
    <property type="entry name" value="Ribonuclease H-like"/>
    <property type="match status" value="1"/>
</dbReference>
<dbReference type="Pfam" id="PF00665">
    <property type="entry name" value="rve"/>
    <property type="match status" value="1"/>
</dbReference>
<feature type="compositionally biased region" description="Polar residues" evidence="3">
    <location>
        <begin position="1564"/>
        <end position="1592"/>
    </location>
</feature>
<name>A0ABQ5EE62_9ASTR</name>
<keyword evidence="1" id="KW-0064">Aspartyl protease</keyword>
<evidence type="ECO:0000313" key="5">
    <source>
        <dbReference type="EMBL" id="GJT49183.1"/>
    </source>
</evidence>
<dbReference type="SUPFAM" id="SSF56672">
    <property type="entry name" value="DNA/RNA polymerases"/>
    <property type="match status" value="1"/>
</dbReference>
<keyword evidence="1" id="KW-0378">Hydrolase</keyword>
<dbReference type="InterPro" id="IPR043502">
    <property type="entry name" value="DNA/RNA_pol_sf"/>
</dbReference>
<feature type="region of interest" description="Disordered" evidence="3">
    <location>
        <begin position="974"/>
        <end position="1016"/>
    </location>
</feature>
<feature type="domain" description="Integrase catalytic" evidence="4">
    <location>
        <begin position="819"/>
        <end position="1003"/>
    </location>
</feature>
<dbReference type="PANTHER" id="PTHR11439">
    <property type="entry name" value="GAG-POL-RELATED RETROTRANSPOSON"/>
    <property type="match status" value="1"/>
</dbReference>
<feature type="region of interest" description="Disordered" evidence="3">
    <location>
        <begin position="255"/>
        <end position="288"/>
    </location>
</feature>
<dbReference type="InterPro" id="IPR025724">
    <property type="entry name" value="GAG-pre-integrase_dom"/>
</dbReference>
<evidence type="ECO:0000256" key="1">
    <source>
        <dbReference type="ARBA" id="ARBA00022750"/>
    </source>
</evidence>
<comment type="caution">
    <text evidence="5">The sequence shown here is derived from an EMBL/GenBank/DDBJ whole genome shotgun (WGS) entry which is preliminary data.</text>
</comment>
<organism evidence="5 6">
    <name type="scientific">Tanacetum coccineum</name>
    <dbReference type="NCBI Taxonomy" id="301880"/>
    <lineage>
        <taxon>Eukaryota</taxon>
        <taxon>Viridiplantae</taxon>
        <taxon>Streptophyta</taxon>
        <taxon>Embryophyta</taxon>
        <taxon>Tracheophyta</taxon>
        <taxon>Spermatophyta</taxon>
        <taxon>Magnoliopsida</taxon>
        <taxon>eudicotyledons</taxon>
        <taxon>Gunneridae</taxon>
        <taxon>Pentapetalae</taxon>
        <taxon>asterids</taxon>
        <taxon>campanulids</taxon>
        <taxon>Asterales</taxon>
        <taxon>Asteraceae</taxon>
        <taxon>Asteroideae</taxon>
        <taxon>Anthemideae</taxon>
        <taxon>Anthemidinae</taxon>
        <taxon>Tanacetum</taxon>
    </lineage>
</organism>
<dbReference type="Pfam" id="PF22936">
    <property type="entry name" value="Pol_BBD"/>
    <property type="match status" value="1"/>
</dbReference>
<reference evidence="5" key="1">
    <citation type="journal article" date="2022" name="Int. J. Mol. Sci.">
        <title>Draft Genome of Tanacetum Coccineum: Genomic Comparison of Closely Related Tanacetum-Family Plants.</title>
        <authorList>
            <person name="Yamashiro T."/>
            <person name="Shiraishi A."/>
            <person name="Nakayama K."/>
            <person name="Satake H."/>
        </authorList>
    </citation>
    <scope>NUCLEOTIDE SEQUENCE</scope>
</reference>
<keyword evidence="2" id="KW-0175">Coiled coil</keyword>
<dbReference type="InterPro" id="IPR012337">
    <property type="entry name" value="RNaseH-like_sf"/>
</dbReference>
<dbReference type="EMBL" id="BQNB010016216">
    <property type="protein sequence ID" value="GJT49183.1"/>
    <property type="molecule type" value="Genomic_DNA"/>
</dbReference>
<keyword evidence="1" id="KW-0645">Protease</keyword>
<dbReference type="PROSITE" id="PS50994">
    <property type="entry name" value="INTEGRASE"/>
    <property type="match status" value="1"/>
</dbReference>
<accession>A0ABQ5EE62</accession>
<dbReference type="Pfam" id="PF07727">
    <property type="entry name" value="RVT_2"/>
    <property type="match status" value="1"/>
</dbReference>
<feature type="region of interest" description="Disordered" evidence="3">
    <location>
        <begin position="1535"/>
        <end position="1592"/>
    </location>
</feature>
<dbReference type="InterPro" id="IPR036397">
    <property type="entry name" value="RNaseH_sf"/>
</dbReference>
<gene>
    <name evidence="5" type="ORF">Tco_0975340</name>
</gene>